<proteinExistence type="predicted"/>
<dbReference type="Proteomes" id="UP000790833">
    <property type="component" value="Unassembled WGS sequence"/>
</dbReference>
<dbReference type="Pfam" id="PF10294">
    <property type="entry name" value="Methyltransf_16"/>
    <property type="match status" value="1"/>
</dbReference>
<evidence type="ECO:0000313" key="2">
    <source>
        <dbReference type="Proteomes" id="UP000790833"/>
    </source>
</evidence>
<reference evidence="1" key="1">
    <citation type="submission" date="2021-03" db="EMBL/GenBank/DDBJ databases">
        <authorList>
            <person name="Palmer J.M."/>
        </authorList>
    </citation>
    <scope>NUCLEOTIDE SEQUENCE</scope>
    <source>
        <strain evidence="1">ARV_011</strain>
    </source>
</reference>
<dbReference type="RefSeq" id="XP_043047605.1">
    <property type="nucleotide sequence ID" value="XM_043193179.1"/>
</dbReference>
<dbReference type="EMBL" id="JAHMUF010000020">
    <property type="protein sequence ID" value="KAG7192054.1"/>
    <property type="molecule type" value="Genomic_DNA"/>
</dbReference>
<dbReference type="InterPro" id="IPR019410">
    <property type="entry name" value="Methyltransf_16"/>
</dbReference>
<dbReference type="PANTHER" id="PTHR14614">
    <property type="entry name" value="HEPATOCELLULAR CARCINOMA-ASSOCIATED ANTIGEN"/>
    <property type="match status" value="1"/>
</dbReference>
<accession>A0A9P8AG92</accession>
<dbReference type="SUPFAM" id="SSF53335">
    <property type="entry name" value="S-adenosyl-L-methionine-dependent methyltransferases"/>
    <property type="match status" value="1"/>
</dbReference>
<organism evidence="1 2">
    <name type="scientific">Scheffersomyces spartinae</name>
    <dbReference type="NCBI Taxonomy" id="45513"/>
    <lineage>
        <taxon>Eukaryota</taxon>
        <taxon>Fungi</taxon>
        <taxon>Dikarya</taxon>
        <taxon>Ascomycota</taxon>
        <taxon>Saccharomycotina</taxon>
        <taxon>Pichiomycetes</taxon>
        <taxon>Debaryomycetaceae</taxon>
        <taxon>Scheffersomyces</taxon>
    </lineage>
</organism>
<name>A0A9P8AG92_9ASCO</name>
<dbReference type="AlphaFoldDB" id="A0A9P8AG92"/>
<dbReference type="InterPro" id="IPR029063">
    <property type="entry name" value="SAM-dependent_MTases_sf"/>
</dbReference>
<evidence type="ECO:0000313" key="1">
    <source>
        <dbReference type="EMBL" id="KAG7192054.1"/>
    </source>
</evidence>
<dbReference type="OrthoDB" id="433955at2759"/>
<comment type="caution">
    <text evidence="1">The sequence shown here is derived from an EMBL/GenBank/DDBJ whole genome shotgun (WGS) entry which is preliminary data.</text>
</comment>
<protein>
    <submittedName>
        <fullName evidence="1">Uncharacterized protein</fullName>
    </submittedName>
</protein>
<sequence length="412" mass="46805">MVSGMEAFDPLSLFSPVKKYTNEPGEYFYNDSYEAKGDLNESDDDSDDDDDLDAPIHILDLPVIRSKPPYVVLMVILKLLAPNETLNFGPSSPTTDNEIEVDANTVFTEKGLDQLMVNEALLWLETRCPRLNTVSRLACLPAFALGLRNNYAEGYFSYMTRIVSSELAWIDNELFRSALQKEASLRISESCGRTAQPEIIRKIVINGLQAFHVDDVIRLKEPTLTSDNLGLKTWGSSLILAQRLITFNSEKQYLRSPVLELGSGTGLGGIASCILGYKTYLTDLREIVPNLKDNIELNNIGNALAGELDWTNVSTFTAEHGNIKFPTILVSDPIYLEQHPYFLMNAIREMADFSEQETRILIQIPLRPKYENERALLWQLMEQLFIMEDEKIEKGYDDFGEMSFCFRMYRIK</sequence>
<dbReference type="GO" id="GO:0005829">
    <property type="term" value="C:cytosol"/>
    <property type="evidence" value="ECO:0007669"/>
    <property type="project" value="TreeGrafter"/>
</dbReference>
<dbReference type="PANTHER" id="PTHR14614:SF156">
    <property type="entry name" value="PROTEIN-LYSINE N-METHYLTRANSFERASE EFM2"/>
    <property type="match status" value="1"/>
</dbReference>
<gene>
    <name evidence="1" type="ORF">KQ657_002411</name>
</gene>
<dbReference type="GO" id="GO:0008757">
    <property type="term" value="F:S-adenosylmethionine-dependent methyltransferase activity"/>
    <property type="evidence" value="ECO:0007669"/>
    <property type="project" value="UniProtKB-ARBA"/>
</dbReference>
<dbReference type="GeneID" id="66115785"/>
<dbReference type="Gene3D" id="3.40.50.150">
    <property type="entry name" value="Vaccinia Virus protein VP39"/>
    <property type="match status" value="1"/>
</dbReference>
<keyword evidence="2" id="KW-1185">Reference proteome</keyword>